<dbReference type="Proteomes" id="UP001350005">
    <property type="component" value="Unassembled WGS sequence"/>
</dbReference>
<dbReference type="EMBL" id="MAYG01000001">
    <property type="protein sequence ID" value="OCA74965.1"/>
    <property type="molecule type" value="Genomic_DNA"/>
</dbReference>
<protein>
    <submittedName>
        <fullName evidence="3">Porin family protein</fullName>
    </submittedName>
</protein>
<dbReference type="KEGG" id="carh:EGY05_16285"/>
<dbReference type="AlphaFoldDB" id="A0A1B8ZTQ2"/>
<evidence type="ECO:0000313" key="6">
    <source>
        <dbReference type="Proteomes" id="UP001350005"/>
    </source>
</evidence>
<dbReference type="RefSeq" id="WP_065398945.1">
    <property type="nucleotide sequence ID" value="NZ_CP033811.1"/>
</dbReference>
<feature type="chain" id="PRO_5008621145" evidence="1">
    <location>
        <begin position="19"/>
        <end position="223"/>
    </location>
</feature>
<dbReference type="Pfam" id="PF13568">
    <property type="entry name" value="OMP_b-brl_2"/>
    <property type="match status" value="1"/>
</dbReference>
<evidence type="ECO:0000259" key="2">
    <source>
        <dbReference type="Pfam" id="PF13568"/>
    </source>
</evidence>
<proteinExistence type="predicted"/>
<keyword evidence="1" id="KW-0732">Signal</keyword>
<sequence>MKKLLLASALTLSALSFAQVQWGSTRFGVTGGLNYSRVANAHNPSGPRYTFQAGALALIPLGKANQFFIQPEVLYYGAGETGKDKDAKGRDGYDAVYANNYLSVPLYFKGYFSEAESEFFGLIGPRFNFLLSQDVKNAPLARPYYDPDVTDPSQPSGVNGKAKSFNWGLGLGIGYSYKRQLEVALKYDLGLGDTYPGLKKELKGSDKKKSEQVLAVTLSYIFN</sequence>
<feature type="signal peptide" evidence="1">
    <location>
        <begin position="1"/>
        <end position="18"/>
    </location>
</feature>
<dbReference type="InterPro" id="IPR025665">
    <property type="entry name" value="Beta-barrel_OMP_2"/>
</dbReference>
<evidence type="ECO:0000256" key="1">
    <source>
        <dbReference type="SAM" id="SignalP"/>
    </source>
</evidence>
<feature type="domain" description="Outer membrane protein beta-barrel" evidence="2">
    <location>
        <begin position="17"/>
        <end position="194"/>
    </location>
</feature>
<dbReference type="Proteomes" id="UP000093432">
    <property type="component" value="Unassembled WGS sequence"/>
</dbReference>
<comment type="caution">
    <text evidence="4">The sequence shown here is derived from an EMBL/GenBank/DDBJ whole genome shotgun (WGS) entry which is preliminary data.</text>
</comment>
<gene>
    <name evidence="4" type="ORF">BBI00_11755</name>
    <name evidence="3" type="ORF">V2E39_10165</name>
</gene>
<evidence type="ECO:0000313" key="4">
    <source>
        <dbReference type="EMBL" id="OCA74965.1"/>
    </source>
</evidence>
<dbReference type="STRING" id="651561.BBI00_11755"/>
<reference evidence="4" key="2">
    <citation type="submission" date="2016-07" db="EMBL/GenBank/DDBJ databases">
        <authorList>
            <person name="Jeong J.-J."/>
            <person name="Kim D.W."/>
            <person name="Sang M.K."/>
            <person name="Choi I.-G."/>
            <person name="Kim K.D."/>
        </authorList>
    </citation>
    <scope>NUCLEOTIDE SEQUENCE</scope>
    <source>
        <strain evidence="4">CC-VM-7</strain>
    </source>
</reference>
<organism evidence="4 5">
    <name type="scientific">Chryseobacterium arthrosphaerae</name>
    <dbReference type="NCBI Taxonomy" id="651561"/>
    <lineage>
        <taxon>Bacteria</taxon>
        <taxon>Pseudomonadati</taxon>
        <taxon>Bacteroidota</taxon>
        <taxon>Flavobacteriia</taxon>
        <taxon>Flavobacteriales</taxon>
        <taxon>Weeksellaceae</taxon>
        <taxon>Chryseobacterium group</taxon>
        <taxon>Chryseobacterium</taxon>
    </lineage>
</organism>
<reference evidence="3 6" key="3">
    <citation type="submission" date="2024-01" db="EMBL/GenBank/DDBJ databases">
        <title>Whole genome of Chryseobacterium arthrosphaerae NNCa 2741.</title>
        <authorList>
            <person name="Boriskina E.V."/>
            <person name="Gordinskaya N.A."/>
            <person name="Kropotov V.S."/>
            <person name="Alekseeva A.E."/>
            <person name="Makhova M.A."/>
            <person name="Kryazhev D.V."/>
            <person name="Shkurkina I.S."/>
        </authorList>
    </citation>
    <scope>NUCLEOTIDE SEQUENCE [LARGE SCALE GENOMIC DNA]</scope>
    <source>
        <strain evidence="3 6">NNCa 2741</strain>
    </source>
</reference>
<evidence type="ECO:0000313" key="3">
    <source>
        <dbReference type="EMBL" id="MEE6127747.1"/>
    </source>
</evidence>
<evidence type="ECO:0000313" key="5">
    <source>
        <dbReference type="Proteomes" id="UP000093432"/>
    </source>
</evidence>
<dbReference type="GeneID" id="78302730"/>
<dbReference type="EMBL" id="JAZGJU010000018">
    <property type="protein sequence ID" value="MEE6127747.1"/>
    <property type="molecule type" value="Genomic_DNA"/>
</dbReference>
<name>A0A1B8ZTQ2_9FLAO</name>
<keyword evidence="6" id="KW-1185">Reference proteome</keyword>
<dbReference type="OrthoDB" id="947434at2"/>
<reference evidence="5" key="1">
    <citation type="submission" date="2016-07" db="EMBL/GenBank/DDBJ databases">
        <authorList>
            <person name="Florea S."/>
            <person name="Webb J.S."/>
            <person name="Jaromczyk J."/>
            <person name="Schardl C.L."/>
        </authorList>
    </citation>
    <scope>NUCLEOTIDE SEQUENCE [LARGE SCALE GENOMIC DNA]</scope>
    <source>
        <strain evidence="5">CC-VM-7</strain>
    </source>
</reference>
<accession>A0A1B8ZTQ2</accession>